<dbReference type="InterPro" id="IPR043428">
    <property type="entry name" value="LivM-like"/>
</dbReference>
<feature type="transmembrane region" description="Helical" evidence="6">
    <location>
        <begin position="173"/>
        <end position="193"/>
    </location>
</feature>
<dbReference type="InterPro" id="IPR001851">
    <property type="entry name" value="ABC_transp_permease"/>
</dbReference>
<keyword evidence="3 6" id="KW-0812">Transmembrane</keyword>
<keyword evidence="2" id="KW-1003">Cell membrane</keyword>
<feature type="transmembrane region" description="Helical" evidence="6">
    <location>
        <begin position="39"/>
        <end position="57"/>
    </location>
</feature>
<keyword evidence="4 6" id="KW-1133">Transmembrane helix</keyword>
<feature type="transmembrane region" description="Helical" evidence="6">
    <location>
        <begin position="258"/>
        <end position="285"/>
    </location>
</feature>
<feature type="transmembrane region" description="Helical" evidence="6">
    <location>
        <begin position="12"/>
        <end position="33"/>
    </location>
</feature>
<dbReference type="PANTHER" id="PTHR30482">
    <property type="entry name" value="HIGH-AFFINITY BRANCHED-CHAIN AMINO ACID TRANSPORT SYSTEM PERMEASE"/>
    <property type="match status" value="1"/>
</dbReference>
<reference evidence="8" key="1">
    <citation type="submission" date="2016-10" db="EMBL/GenBank/DDBJ databases">
        <authorList>
            <person name="Varghese N."/>
            <person name="Submissions S."/>
        </authorList>
    </citation>
    <scope>NUCLEOTIDE SEQUENCE [LARGE SCALE GENOMIC DNA]</scope>
    <source>
        <strain evidence="8">CGMCC 1.6489</strain>
    </source>
</reference>
<protein>
    <submittedName>
        <fullName evidence="7">Amino acid/amide ABC transporter membrane protein 2, HAAT family</fullName>
    </submittedName>
</protein>
<proteinExistence type="predicted"/>
<gene>
    <name evidence="7" type="ORF">SAMN04487962_11588</name>
</gene>
<dbReference type="GO" id="GO:0015658">
    <property type="term" value="F:branched-chain amino acid transmembrane transporter activity"/>
    <property type="evidence" value="ECO:0007669"/>
    <property type="project" value="InterPro"/>
</dbReference>
<dbReference type="STRING" id="430453.SAMN04487962_11588"/>
<dbReference type="RefSeq" id="WP_091853443.1">
    <property type="nucleotide sequence ID" value="NZ_FOHZ01000015.1"/>
</dbReference>
<keyword evidence="5 6" id="KW-0472">Membrane</keyword>
<dbReference type="OrthoDB" id="9814461at2"/>
<dbReference type="GO" id="GO:0005886">
    <property type="term" value="C:plasma membrane"/>
    <property type="evidence" value="ECO:0007669"/>
    <property type="project" value="UniProtKB-SubCell"/>
</dbReference>
<feature type="transmembrane region" description="Helical" evidence="6">
    <location>
        <begin position="114"/>
        <end position="130"/>
    </location>
</feature>
<keyword evidence="8" id="KW-1185">Reference proteome</keyword>
<evidence type="ECO:0000256" key="2">
    <source>
        <dbReference type="ARBA" id="ARBA00022475"/>
    </source>
</evidence>
<dbReference type="Pfam" id="PF02653">
    <property type="entry name" value="BPD_transp_2"/>
    <property type="match status" value="1"/>
</dbReference>
<dbReference type="AlphaFoldDB" id="A0A1I0G3Y3"/>
<dbReference type="PANTHER" id="PTHR30482:SF18">
    <property type="entry name" value="BRANCHED AMINO ACID TRANSPORT SYSTEM PERMEASE"/>
    <property type="match status" value="1"/>
</dbReference>
<accession>A0A1I0G3Y3</accession>
<feature type="transmembrane region" description="Helical" evidence="6">
    <location>
        <begin position="87"/>
        <end position="107"/>
    </location>
</feature>
<evidence type="ECO:0000313" key="8">
    <source>
        <dbReference type="Proteomes" id="UP000198762"/>
    </source>
</evidence>
<dbReference type="EMBL" id="FOHZ01000015">
    <property type="protein sequence ID" value="SET65538.1"/>
    <property type="molecule type" value="Genomic_DNA"/>
</dbReference>
<evidence type="ECO:0000256" key="6">
    <source>
        <dbReference type="SAM" id="Phobius"/>
    </source>
</evidence>
<name>A0A1I0G3Y3_9GAMM</name>
<evidence type="ECO:0000313" key="7">
    <source>
        <dbReference type="EMBL" id="SET65538.1"/>
    </source>
</evidence>
<dbReference type="CDD" id="cd06581">
    <property type="entry name" value="TM_PBP1_LivM_like"/>
    <property type="match status" value="1"/>
</dbReference>
<dbReference type="Proteomes" id="UP000198762">
    <property type="component" value="Unassembled WGS sequence"/>
</dbReference>
<feature type="transmembrane region" description="Helical" evidence="6">
    <location>
        <begin position="297"/>
        <end position="316"/>
    </location>
</feature>
<evidence type="ECO:0000256" key="5">
    <source>
        <dbReference type="ARBA" id="ARBA00023136"/>
    </source>
</evidence>
<feature type="transmembrane region" description="Helical" evidence="6">
    <location>
        <begin position="150"/>
        <end position="166"/>
    </location>
</feature>
<sequence>MFDRFLEWRMNYVLVLAIIVFVIPLLMENPFYFDLATQILIIAATVVGLNLLVGYAGQISLGHAGFYGMGAYFSAVATSAYNWPPLLALIVAAAVVGLVAWVVGRPILKLKGHYLSMATLAVGFIIAIIINNESQLTGGPDGMVVPPFSLFGWELSTFGLYSLLGLEIPGHVAWYLVAGVLLLVAVIIAQNLIDSPLGRALRSIHGSEIAARTVGVDTARYKSMVFVISAVYASIMGSVFAHFTGFITPAIAGFDYSIVLITMVVLGGMASPMGVILGAVVLKLLPQFLAGFQEYETAIFGFILMATMIFMPKGFYPTAMNAIRNKLGKSSGGKA</sequence>
<comment type="subcellular location">
    <subcellularLocation>
        <location evidence="1">Cell inner membrane</location>
        <topology evidence="1">Multi-pass membrane protein</topology>
    </subcellularLocation>
</comment>
<evidence type="ECO:0000256" key="4">
    <source>
        <dbReference type="ARBA" id="ARBA00022989"/>
    </source>
</evidence>
<evidence type="ECO:0000256" key="3">
    <source>
        <dbReference type="ARBA" id="ARBA00022692"/>
    </source>
</evidence>
<organism evidence="7 8">
    <name type="scientific">Marinobacter segnicrescens</name>
    <dbReference type="NCBI Taxonomy" id="430453"/>
    <lineage>
        <taxon>Bacteria</taxon>
        <taxon>Pseudomonadati</taxon>
        <taxon>Pseudomonadota</taxon>
        <taxon>Gammaproteobacteria</taxon>
        <taxon>Pseudomonadales</taxon>
        <taxon>Marinobacteraceae</taxon>
        <taxon>Marinobacter</taxon>
    </lineage>
</organism>
<evidence type="ECO:0000256" key="1">
    <source>
        <dbReference type="ARBA" id="ARBA00004429"/>
    </source>
</evidence>
<feature type="transmembrane region" description="Helical" evidence="6">
    <location>
        <begin position="224"/>
        <end position="246"/>
    </location>
</feature>